<evidence type="ECO:0000256" key="3">
    <source>
        <dbReference type="ARBA" id="ARBA00023015"/>
    </source>
</evidence>
<dbReference type="GO" id="GO:0046872">
    <property type="term" value="F:metal ion binding"/>
    <property type="evidence" value="ECO:0007669"/>
    <property type="project" value="UniProtKB-KW"/>
</dbReference>
<dbReference type="AlphaFoldDB" id="A0A179G5B9"/>
<evidence type="ECO:0000256" key="2">
    <source>
        <dbReference type="ARBA" id="ARBA00022833"/>
    </source>
</evidence>
<dbReference type="GeneID" id="28844562"/>
<evidence type="ECO:0000256" key="4">
    <source>
        <dbReference type="ARBA" id="ARBA00023163"/>
    </source>
</evidence>
<keyword evidence="1" id="KW-0479">Metal-binding</keyword>
<gene>
    <name evidence="7" type="ORF">VFPPC_00574</name>
</gene>
<dbReference type="PANTHER" id="PTHR47660:SF3">
    <property type="entry name" value="FINGER DOMAIN PROTEIN, PUTATIVE (AFU_ORTHOLOGUE AFUA_4G03310)-RELATED"/>
    <property type="match status" value="1"/>
</dbReference>
<dbReference type="EMBL" id="LSBJ02000001">
    <property type="protein sequence ID" value="OAQ72668.1"/>
    <property type="molecule type" value="Genomic_DNA"/>
</dbReference>
<name>A0A179G5B9_METCM</name>
<accession>A0A179G5B9</accession>
<sequence>MVQNKRSHSSITPPTSDEDTMRIDHLDWYGAENLGNVWHGGFPSFHFPNDQTPLDSNDVGLGSFEDFIGGVVDWTDGIEFTNDQHNSSAKPSNTKLGSADYIIAKTRATRALTPVSQENLASRHAANLISRIVSAFPQMMLRRHTFPPFIHPYWHKASVPENLANCMSIAQLFVSRTTDTRPFLWTTIEAEQKRCLDEKHLFSKAELQQAVQATTIYIVMAIIDQDEDTPARGARLMKTFLELKLQLQLLIGGDLIISETEAANPSPTWEEWIFAESRRRIGCLWFAITRVFALKTDRAHCSSMDDFHNLPLLSGKSIWEARTHDEWESEKYLEEVSYPIPTFGELLRAQQRAGDAMYARKLDNWEAGADKLGMMMNIAVELAG</sequence>
<evidence type="ECO:0000256" key="6">
    <source>
        <dbReference type="SAM" id="MobiDB-lite"/>
    </source>
</evidence>
<keyword evidence="3" id="KW-0805">Transcription regulation</keyword>
<evidence type="ECO:0000256" key="5">
    <source>
        <dbReference type="ARBA" id="ARBA00023242"/>
    </source>
</evidence>
<dbReference type="PANTHER" id="PTHR47660">
    <property type="entry name" value="TRANSCRIPTION FACTOR WITH C2H2 AND ZN(2)-CYS(6) DNA BINDING DOMAIN (EUROFUNG)-RELATED-RELATED"/>
    <property type="match status" value="1"/>
</dbReference>
<protein>
    <submittedName>
        <fullName evidence="7">C6 finger domain-containing protein</fullName>
    </submittedName>
</protein>
<dbReference type="KEGG" id="pchm:VFPPC_00574"/>
<dbReference type="Proteomes" id="UP000078397">
    <property type="component" value="Unassembled WGS sequence"/>
</dbReference>
<keyword evidence="8" id="KW-1185">Reference proteome</keyword>
<evidence type="ECO:0000313" key="8">
    <source>
        <dbReference type="Proteomes" id="UP000078397"/>
    </source>
</evidence>
<dbReference type="STRING" id="1380566.A0A179G5B9"/>
<reference evidence="7 8" key="1">
    <citation type="journal article" date="2016" name="PLoS Pathog.">
        <title>Biosynthesis of antibiotic leucinostatins in bio-control fungus Purpureocillium lilacinum and their inhibition on phytophthora revealed by genome mining.</title>
        <authorList>
            <person name="Wang G."/>
            <person name="Liu Z."/>
            <person name="Lin R."/>
            <person name="Li E."/>
            <person name="Mao Z."/>
            <person name="Ling J."/>
            <person name="Yang Y."/>
            <person name="Yin W.B."/>
            <person name="Xie B."/>
        </authorList>
    </citation>
    <scope>NUCLEOTIDE SEQUENCE [LARGE SCALE GENOMIC DNA]</scope>
    <source>
        <strain evidence="7">170</strain>
    </source>
</reference>
<dbReference type="OrthoDB" id="5423818at2759"/>
<evidence type="ECO:0000313" key="7">
    <source>
        <dbReference type="EMBL" id="OAQ72668.1"/>
    </source>
</evidence>
<keyword evidence="5" id="KW-0539">Nucleus</keyword>
<comment type="caution">
    <text evidence="7">The sequence shown here is derived from an EMBL/GenBank/DDBJ whole genome shotgun (WGS) entry which is preliminary data.</text>
</comment>
<proteinExistence type="predicted"/>
<feature type="region of interest" description="Disordered" evidence="6">
    <location>
        <begin position="1"/>
        <end position="20"/>
    </location>
</feature>
<keyword evidence="2" id="KW-0862">Zinc</keyword>
<dbReference type="RefSeq" id="XP_018148751.1">
    <property type="nucleotide sequence ID" value="XM_018280568.1"/>
</dbReference>
<evidence type="ECO:0000256" key="1">
    <source>
        <dbReference type="ARBA" id="ARBA00022723"/>
    </source>
</evidence>
<organism evidence="7 8">
    <name type="scientific">Pochonia chlamydosporia 170</name>
    <dbReference type="NCBI Taxonomy" id="1380566"/>
    <lineage>
        <taxon>Eukaryota</taxon>
        <taxon>Fungi</taxon>
        <taxon>Dikarya</taxon>
        <taxon>Ascomycota</taxon>
        <taxon>Pezizomycotina</taxon>
        <taxon>Sordariomycetes</taxon>
        <taxon>Hypocreomycetidae</taxon>
        <taxon>Hypocreales</taxon>
        <taxon>Clavicipitaceae</taxon>
        <taxon>Pochonia</taxon>
    </lineage>
</organism>
<keyword evidence="4" id="KW-0804">Transcription</keyword>